<name>A0A139WLT9_TRICA</name>
<feature type="signal peptide" evidence="1">
    <location>
        <begin position="1"/>
        <end position="18"/>
    </location>
</feature>
<dbReference type="EMBL" id="KQ971321">
    <property type="protein sequence ID" value="KYB28797.1"/>
    <property type="molecule type" value="Genomic_DNA"/>
</dbReference>
<proteinExistence type="predicted"/>
<keyword evidence="3" id="KW-1185">Reference proteome</keyword>
<reference evidence="2 3" key="1">
    <citation type="journal article" date="2008" name="Nature">
        <title>The genome of the model beetle and pest Tribolium castaneum.</title>
        <authorList>
            <consortium name="Tribolium Genome Sequencing Consortium"/>
            <person name="Richards S."/>
            <person name="Gibbs R.A."/>
            <person name="Weinstock G.M."/>
            <person name="Brown S.J."/>
            <person name="Denell R."/>
            <person name="Beeman R.W."/>
            <person name="Gibbs R."/>
            <person name="Beeman R.W."/>
            <person name="Brown S.J."/>
            <person name="Bucher G."/>
            <person name="Friedrich M."/>
            <person name="Grimmelikhuijzen C.J."/>
            <person name="Klingler M."/>
            <person name="Lorenzen M."/>
            <person name="Richards S."/>
            <person name="Roth S."/>
            <person name="Schroder R."/>
            <person name="Tautz D."/>
            <person name="Zdobnov E.M."/>
            <person name="Muzny D."/>
            <person name="Gibbs R.A."/>
            <person name="Weinstock G.M."/>
            <person name="Attaway T."/>
            <person name="Bell S."/>
            <person name="Buhay C.J."/>
            <person name="Chandrabose M.N."/>
            <person name="Chavez D."/>
            <person name="Clerk-Blankenburg K.P."/>
            <person name="Cree A."/>
            <person name="Dao M."/>
            <person name="Davis C."/>
            <person name="Chacko J."/>
            <person name="Dinh H."/>
            <person name="Dugan-Rocha S."/>
            <person name="Fowler G."/>
            <person name="Garner T.T."/>
            <person name="Garnes J."/>
            <person name="Gnirke A."/>
            <person name="Hawes A."/>
            <person name="Hernandez J."/>
            <person name="Hines S."/>
            <person name="Holder M."/>
            <person name="Hume J."/>
            <person name="Jhangiani S.N."/>
            <person name="Joshi V."/>
            <person name="Khan Z.M."/>
            <person name="Jackson L."/>
            <person name="Kovar C."/>
            <person name="Kowis A."/>
            <person name="Lee S."/>
            <person name="Lewis L.R."/>
            <person name="Margolis J."/>
            <person name="Morgan M."/>
            <person name="Nazareth L.V."/>
            <person name="Nguyen N."/>
            <person name="Okwuonu G."/>
            <person name="Parker D."/>
            <person name="Richards S."/>
            <person name="Ruiz S.J."/>
            <person name="Santibanez J."/>
            <person name="Savard J."/>
            <person name="Scherer S.E."/>
            <person name="Schneider B."/>
            <person name="Sodergren E."/>
            <person name="Tautz D."/>
            <person name="Vattahil S."/>
            <person name="Villasana D."/>
            <person name="White C.S."/>
            <person name="Wright R."/>
            <person name="Park Y."/>
            <person name="Beeman R.W."/>
            <person name="Lord J."/>
            <person name="Oppert B."/>
            <person name="Lorenzen M."/>
            <person name="Brown S."/>
            <person name="Wang L."/>
            <person name="Savard J."/>
            <person name="Tautz D."/>
            <person name="Richards S."/>
            <person name="Weinstock G."/>
            <person name="Gibbs R.A."/>
            <person name="Liu Y."/>
            <person name="Worley K."/>
            <person name="Weinstock G."/>
            <person name="Elsik C.G."/>
            <person name="Reese J.T."/>
            <person name="Elhaik E."/>
            <person name="Landan G."/>
            <person name="Graur D."/>
            <person name="Arensburger P."/>
            <person name="Atkinson P."/>
            <person name="Beeman R.W."/>
            <person name="Beidler J."/>
            <person name="Brown S.J."/>
            <person name="Demuth J.P."/>
            <person name="Drury D.W."/>
            <person name="Du Y.Z."/>
            <person name="Fujiwara H."/>
            <person name="Lorenzen M."/>
            <person name="Maselli V."/>
            <person name="Osanai M."/>
            <person name="Park Y."/>
            <person name="Robertson H.M."/>
            <person name="Tu Z."/>
            <person name="Wang J.J."/>
            <person name="Wang S."/>
            <person name="Richards S."/>
            <person name="Song H."/>
            <person name="Zhang L."/>
            <person name="Sodergren E."/>
            <person name="Werner D."/>
            <person name="Stanke M."/>
            <person name="Morgenstern B."/>
            <person name="Solovyev V."/>
            <person name="Kosarev P."/>
            <person name="Brown G."/>
            <person name="Chen H.C."/>
            <person name="Ermolaeva O."/>
            <person name="Hlavina W."/>
            <person name="Kapustin Y."/>
            <person name="Kiryutin B."/>
            <person name="Kitts P."/>
            <person name="Maglott D."/>
            <person name="Pruitt K."/>
            <person name="Sapojnikov V."/>
            <person name="Souvorov A."/>
            <person name="Mackey A.J."/>
            <person name="Waterhouse R.M."/>
            <person name="Wyder S."/>
            <person name="Zdobnov E.M."/>
            <person name="Zdobnov E.M."/>
            <person name="Wyder S."/>
            <person name="Kriventseva E.V."/>
            <person name="Kadowaki T."/>
            <person name="Bork P."/>
            <person name="Aranda M."/>
            <person name="Bao R."/>
            <person name="Beermann A."/>
            <person name="Berns N."/>
            <person name="Bolognesi R."/>
            <person name="Bonneton F."/>
            <person name="Bopp D."/>
            <person name="Brown S.J."/>
            <person name="Bucher G."/>
            <person name="Butts T."/>
            <person name="Chaumot A."/>
            <person name="Denell R.E."/>
            <person name="Ferrier D.E."/>
            <person name="Friedrich M."/>
            <person name="Gordon C.M."/>
            <person name="Jindra M."/>
            <person name="Klingler M."/>
            <person name="Lan Q."/>
            <person name="Lattorff H.M."/>
            <person name="Laudet V."/>
            <person name="von Levetsow C."/>
            <person name="Liu Z."/>
            <person name="Lutz R."/>
            <person name="Lynch J.A."/>
            <person name="da Fonseca R.N."/>
            <person name="Posnien N."/>
            <person name="Reuter R."/>
            <person name="Roth S."/>
            <person name="Savard J."/>
            <person name="Schinko J.B."/>
            <person name="Schmitt C."/>
            <person name="Schoppmeier M."/>
            <person name="Schroder R."/>
            <person name="Shippy T.D."/>
            <person name="Simonnet F."/>
            <person name="Marques-Souza H."/>
            <person name="Tautz D."/>
            <person name="Tomoyasu Y."/>
            <person name="Trauner J."/>
            <person name="Van der Zee M."/>
            <person name="Vervoort M."/>
            <person name="Wittkopp N."/>
            <person name="Wimmer E.A."/>
            <person name="Yang X."/>
            <person name="Jones A.K."/>
            <person name="Sattelle D.B."/>
            <person name="Ebert P.R."/>
            <person name="Nelson D."/>
            <person name="Scott J.G."/>
            <person name="Beeman R.W."/>
            <person name="Muthukrishnan S."/>
            <person name="Kramer K.J."/>
            <person name="Arakane Y."/>
            <person name="Beeman R.W."/>
            <person name="Zhu Q."/>
            <person name="Hogenkamp D."/>
            <person name="Dixit R."/>
            <person name="Oppert B."/>
            <person name="Jiang H."/>
            <person name="Zou Z."/>
            <person name="Marshall J."/>
            <person name="Elpidina E."/>
            <person name="Vinokurov K."/>
            <person name="Oppert C."/>
            <person name="Zou Z."/>
            <person name="Evans J."/>
            <person name="Lu Z."/>
            <person name="Zhao P."/>
            <person name="Sumathipala N."/>
            <person name="Altincicek B."/>
            <person name="Vilcinskas A."/>
            <person name="Williams M."/>
            <person name="Hultmark D."/>
            <person name="Hetru C."/>
            <person name="Jiang H."/>
            <person name="Grimmelikhuijzen C.J."/>
            <person name="Hauser F."/>
            <person name="Cazzamali G."/>
            <person name="Williamson M."/>
            <person name="Park Y."/>
            <person name="Li B."/>
            <person name="Tanaka Y."/>
            <person name="Predel R."/>
            <person name="Neupert S."/>
            <person name="Schachtner J."/>
            <person name="Verleyen P."/>
            <person name="Raible F."/>
            <person name="Bork P."/>
            <person name="Friedrich M."/>
            <person name="Walden K.K."/>
            <person name="Robertson H.M."/>
            <person name="Angeli S."/>
            <person name="Foret S."/>
            <person name="Bucher G."/>
            <person name="Schuetz S."/>
            <person name="Maleszka R."/>
            <person name="Wimmer E.A."/>
            <person name="Beeman R.W."/>
            <person name="Lorenzen M."/>
            <person name="Tomoyasu Y."/>
            <person name="Miller S.C."/>
            <person name="Grossmann D."/>
            <person name="Bucher G."/>
        </authorList>
    </citation>
    <scope>NUCLEOTIDE SEQUENCE [LARGE SCALE GENOMIC DNA]</scope>
    <source>
        <strain evidence="2 3">Georgia GA2</strain>
    </source>
</reference>
<dbReference type="Proteomes" id="UP000007266">
    <property type="component" value="Linkage group 3"/>
</dbReference>
<accession>A0A139WLT9</accession>
<dbReference type="InParanoid" id="A0A139WLT9"/>
<evidence type="ECO:0000313" key="2">
    <source>
        <dbReference type="EMBL" id="KYB28797.1"/>
    </source>
</evidence>
<keyword evidence="1" id="KW-0732">Signal</keyword>
<evidence type="ECO:0000313" key="3">
    <source>
        <dbReference type="Proteomes" id="UP000007266"/>
    </source>
</evidence>
<dbReference type="AlphaFoldDB" id="A0A139WLT9"/>
<gene>
    <name evidence="2" type="primary">AUGUSTUS-3.0.2_32463</name>
    <name evidence="2" type="ORF">TcasGA2_TC032463</name>
</gene>
<organism evidence="2 3">
    <name type="scientific">Tribolium castaneum</name>
    <name type="common">Red flour beetle</name>
    <dbReference type="NCBI Taxonomy" id="7070"/>
    <lineage>
        <taxon>Eukaryota</taxon>
        <taxon>Metazoa</taxon>
        <taxon>Ecdysozoa</taxon>
        <taxon>Arthropoda</taxon>
        <taxon>Hexapoda</taxon>
        <taxon>Insecta</taxon>
        <taxon>Pterygota</taxon>
        <taxon>Neoptera</taxon>
        <taxon>Endopterygota</taxon>
        <taxon>Coleoptera</taxon>
        <taxon>Polyphaga</taxon>
        <taxon>Cucujiformia</taxon>
        <taxon>Tenebrionidae</taxon>
        <taxon>Tenebrionidae incertae sedis</taxon>
        <taxon>Tribolium</taxon>
    </lineage>
</organism>
<sequence length="45" mass="5224">MCLKGVLVCLCLLYLCDVGVKMCLLEGLHFGQKSQKMRRYQRMQS</sequence>
<feature type="chain" id="PRO_5007300234" evidence="1">
    <location>
        <begin position="19"/>
        <end position="45"/>
    </location>
</feature>
<protein>
    <submittedName>
        <fullName evidence="2">Uncharacterized protein</fullName>
    </submittedName>
</protein>
<evidence type="ECO:0000256" key="1">
    <source>
        <dbReference type="SAM" id="SignalP"/>
    </source>
</evidence>
<reference evidence="2 3" key="2">
    <citation type="journal article" date="2010" name="Nucleic Acids Res.">
        <title>BeetleBase in 2010: revisions to provide comprehensive genomic information for Tribolium castaneum.</title>
        <authorList>
            <person name="Kim H.S."/>
            <person name="Murphy T."/>
            <person name="Xia J."/>
            <person name="Caragea D."/>
            <person name="Park Y."/>
            <person name="Beeman R.W."/>
            <person name="Lorenzen M.D."/>
            <person name="Butcher S."/>
            <person name="Manak J.R."/>
            <person name="Brown S.J."/>
        </authorList>
    </citation>
    <scope>GENOME REANNOTATION</scope>
    <source>
        <strain evidence="2 3">Georgia GA2</strain>
    </source>
</reference>